<dbReference type="CDD" id="cd01285">
    <property type="entry name" value="nucleoside_deaminase"/>
    <property type="match status" value="1"/>
</dbReference>
<evidence type="ECO:0000256" key="3">
    <source>
        <dbReference type="ARBA" id="ARBA00022694"/>
    </source>
</evidence>
<keyword evidence="4 8" id="KW-0479">Metal-binding</keyword>
<dbReference type="EC" id="3.5.4.33" evidence="8"/>
<dbReference type="InterPro" id="IPR016192">
    <property type="entry name" value="APOBEC/CMP_deaminase_Zn-bd"/>
</dbReference>
<name>A0A941I8M6_9BURK</name>
<comment type="catalytic activity">
    <reaction evidence="7 8">
        <text>adenosine(34) in tRNA + H2O + H(+) = inosine(34) in tRNA + NH4(+)</text>
        <dbReference type="Rhea" id="RHEA:43168"/>
        <dbReference type="Rhea" id="RHEA-COMP:10373"/>
        <dbReference type="Rhea" id="RHEA-COMP:10374"/>
        <dbReference type="ChEBI" id="CHEBI:15377"/>
        <dbReference type="ChEBI" id="CHEBI:15378"/>
        <dbReference type="ChEBI" id="CHEBI:28938"/>
        <dbReference type="ChEBI" id="CHEBI:74411"/>
        <dbReference type="ChEBI" id="CHEBI:82852"/>
        <dbReference type="EC" id="3.5.4.33"/>
    </reaction>
</comment>
<evidence type="ECO:0000256" key="6">
    <source>
        <dbReference type="ARBA" id="ARBA00022833"/>
    </source>
</evidence>
<keyword evidence="6 8" id="KW-0862">Zinc</keyword>
<dbReference type="GO" id="GO:0008270">
    <property type="term" value="F:zinc ion binding"/>
    <property type="evidence" value="ECO:0007669"/>
    <property type="project" value="UniProtKB-UniRule"/>
</dbReference>
<evidence type="ECO:0000313" key="10">
    <source>
        <dbReference type="EMBL" id="MBR7784029.1"/>
    </source>
</evidence>
<feature type="binding site" evidence="8">
    <location>
        <position position="98"/>
    </location>
    <ligand>
        <name>Zn(2+)</name>
        <dbReference type="ChEBI" id="CHEBI:29105"/>
        <note>catalytic</note>
    </ligand>
</feature>
<sequence>MEAVPYLRDVPAQPQDAEWMQLAIAEARKAEAIGEVPVGAVLVQDGKLIATGYNQPIGLHDPSAHAEMMALRAAGQALQNYRVPDCDLYVTLEPCAMCAGAMMHARIRRVIFGASDHKTGVAGSVTNLFEQDKLNHHTQVTRDVMAEECVGLLRSFFAERRRLNKQKRAEAAASCTCHCGNGAL</sequence>
<dbReference type="PROSITE" id="PS51747">
    <property type="entry name" value="CYT_DCMP_DEAMINASES_2"/>
    <property type="match status" value="1"/>
</dbReference>
<dbReference type="InterPro" id="IPR002125">
    <property type="entry name" value="CMP_dCMP_dom"/>
</dbReference>
<dbReference type="NCBIfam" id="NF008113">
    <property type="entry name" value="PRK10860.1"/>
    <property type="match status" value="1"/>
</dbReference>
<comment type="cofactor">
    <cofactor evidence="8">
        <name>Zn(2+)</name>
        <dbReference type="ChEBI" id="CHEBI:29105"/>
    </cofactor>
    <text evidence="8">Binds 1 zinc ion per subunit.</text>
</comment>
<dbReference type="PROSITE" id="PS00903">
    <property type="entry name" value="CYT_DCMP_DEAMINASES_1"/>
    <property type="match status" value="1"/>
</dbReference>
<accession>A0A941I8M6</accession>
<comment type="subunit">
    <text evidence="2 8">Homodimer.</text>
</comment>
<dbReference type="Gene3D" id="3.40.140.10">
    <property type="entry name" value="Cytidine Deaminase, domain 2"/>
    <property type="match status" value="1"/>
</dbReference>
<evidence type="ECO:0000256" key="5">
    <source>
        <dbReference type="ARBA" id="ARBA00022801"/>
    </source>
</evidence>
<gene>
    <name evidence="8 10" type="primary">tadA</name>
    <name evidence="10" type="ORF">KDM89_17930</name>
</gene>
<dbReference type="InterPro" id="IPR028883">
    <property type="entry name" value="tRNA_aden_deaminase"/>
</dbReference>
<dbReference type="PANTHER" id="PTHR11079">
    <property type="entry name" value="CYTOSINE DEAMINASE FAMILY MEMBER"/>
    <property type="match status" value="1"/>
</dbReference>
<comment type="similarity">
    <text evidence="1">Belongs to the cytidine and deoxycytidylate deaminase family. ADAT2 subfamily.</text>
</comment>
<dbReference type="InterPro" id="IPR016193">
    <property type="entry name" value="Cytidine_deaminase-like"/>
</dbReference>
<keyword evidence="11" id="KW-1185">Reference proteome</keyword>
<dbReference type="Pfam" id="PF00383">
    <property type="entry name" value="dCMP_cyt_deam_1"/>
    <property type="match status" value="1"/>
</dbReference>
<feature type="binding site" evidence="8">
    <location>
        <position position="95"/>
    </location>
    <ligand>
        <name>Zn(2+)</name>
        <dbReference type="ChEBI" id="CHEBI:29105"/>
        <note>catalytic</note>
    </ligand>
</feature>
<dbReference type="HAMAP" id="MF_00972">
    <property type="entry name" value="tRNA_aden_deaminase"/>
    <property type="match status" value="1"/>
</dbReference>
<evidence type="ECO:0000256" key="8">
    <source>
        <dbReference type="HAMAP-Rule" id="MF_00972"/>
    </source>
</evidence>
<dbReference type="GO" id="GO:0002100">
    <property type="term" value="P:tRNA wobble adenosine to inosine editing"/>
    <property type="evidence" value="ECO:0007669"/>
    <property type="project" value="UniProtKB-UniRule"/>
</dbReference>
<comment type="caution">
    <text evidence="10">The sequence shown here is derived from an EMBL/GenBank/DDBJ whole genome shotgun (WGS) entry which is preliminary data.</text>
</comment>
<reference evidence="10" key="1">
    <citation type="submission" date="2021-04" db="EMBL/GenBank/DDBJ databases">
        <title>novel species isolated from subtropical streams in China.</title>
        <authorList>
            <person name="Lu H."/>
        </authorList>
    </citation>
    <scope>NUCLEOTIDE SEQUENCE</scope>
    <source>
        <strain evidence="10">LFS511W</strain>
    </source>
</reference>
<evidence type="ECO:0000313" key="11">
    <source>
        <dbReference type="Proteomes" id="UP000680067"/>
    </source>
</evidence>
<protein>
    <recommendedName>
        <fullName evidence="8">tRNA-specific adenosine deaminase</fullName>
        <ecNumber evidence="8">3.5.4.33</ecNumber>
    </recommendedName>
</protein>
<evidence type="ECO:0000259" key="9">
    <source>
        <dbReference type="PROSITE" id="PS51747"/>
    </source>
</evidence>
<evidence type="ECO:0000256" key="4">
    <source>
        <dbReference type="ARBA" id="ARBA00022723"/>
    </source>
</evidence>
<dbReference type="PANTHER" id="PTHR11079:SF202">
    <property type="entry name" value="TRNA-SPECIFIC ADENOSINE DEAMINASE"/>
    <property type="match status" value="1"/>
</dbReference>
<dbReference type="FunFam" id="3.40.140.10:FF:000005">
    <property type="entry name" value="tRNA-specific adenosine deaminase"/>
    <property type="match status" value="1"/>
</dbReference>
<organism evidence="10 11">
    <name type="scientific">Undibacterium luofuense</name>
    <dbReference type="NCBI Taxonomy" id="2828733"/>
    <lineage>
        <taxon>Bacteria</taxon>
        <taxon>Pseudomonadati</taxon>
        <taxon>Pseudomonadota</taxon>
        <taxon>Betaproteobacteria</taxon>
        <taxon>Burkholderiales</taxon>
        <taxon>Oxalobacteraceae</taxon>
        <taxon>Undibacterium</taxon>
    </lineage>
</organism>
<dbReference type="SUPFAM" id="SSF53927">
    <property type="entry name" value="Cytidine deaminase-like"/>
    <property type="match status" value="1"/>
</dbReference>
<dbReference type="GO" id="GO:0052717">
    <property type="term" value="F:tRNA-specific adenosine-34 deaminase activity"/>
    <property type="evidence" value="ECO:0007669"/>
    <property type="project" value="UniProtKB-UniRule"/>
</dbReference>
<feature type="active site" description="Proton donor" evidence="8">
    <location>
        <position position="67"/>
    </location>
</feature>
<keyword evidence="3 8" id="KW-0819">tRNA processing</keyword>
<evidence type="ECO:0000256" key="2">
    <source>
        <dbReference type="ARBA" id="ARBA00011738"/>
    </source>
</evidence>
<evidence type="ECO:0000256" key="1">
    <source>
        <dbReference type="ARBA" id="ARBA00010669"/>
    </source>
</evidence>
<dbReference type="AlphaFoldDB" id="A0A941I8M6"/>
<dbReference type="RefSeq" id="WP_212689300.1">
    <property type="nucleotide sequence ID" value="NZ_JAGSPN010000017.1"/>
</dbReference>
<feature type="binding site" evidence="8">
    <location>
        <position position="65"/>
    </location>
    <ligand>
        <name>Zn(2+)</name>
        <dbReference type="ChEBI" id="CHEBI:29105"/>
        <note>catalytic</note>
    </ligand>
</feature>
<evidence type="ECO:0000256" key="7">
    <source>
        <dbReference type="ARBA" id="ARBA00048045"/>
    </source>
</evidence>
<proteinExistence type="inferred from homology"/>
<keyword evidence="5 8" id="KW-0378">Hydrolase</keyword>
<feature type="domain" description="CMP/dCMP-type deaminase" evidence="9">
    <location>
        <begin position="14"/>
        <end position="141"/>
    </location>
</feature>
<dbReference type="Proteomes" id="UP000680067">
    <property type="component" value="Unassembled WGS sequence"/>
</dbReference>
<comment type="function">
    <text evidence="8">Catalyzes the deamination of adenosine to inosine at the wobble position 34 of tRNA(Arg2).</text>
</comment>
<dbReference type="EMBL" id="JAGSPN010000017">
    <property type="protein sequence ID" value="MBR7784029.1"/>
    <property type="molecule type" value="Genomic_DNA"/>
</dbReference>